<reference evidence="1" key="1">
    <citation type="journal article" date="2019" name="Sci. Rep.">
        <title>Draft genome of Tanacetum cinerariifolium, the natural source of mosquito coil.</title>
        <authorList>
            <person name="Yamashiro T."/>
            <person name="Shiraishi A."/>
            <person name="Satake H."/>
            <person name="Nakayama K."/>
        </authorList>
    </citation>
    <scope>NUCLEOTIDE SEQUENCE</scope>
</reference>
<comment type="caution">
    <text evidence="1">The sequence shown here is derived from an EMBL/GenBank/DDBJ whole genome shotgun (WGS) entry which is preliminary data.</text>
</comment>
<dbReference type="EMBL" id="BKCJ010010458">
    <property type="protein sequence ID" value="GEU91677.1"/>
    <property type="molecule type" value="Genomic_DNA"/>
</dbReference>
<accession>A0A6L2P1A5</accession>
<gene>
    <name evidence="1" type="ORF">Tci_063655</name>
</gene>
<evidence type="ECO:0000313" key="1">
    <source>
        <dbReference type="EMBL" id="GEU91677.1"/>
    </source>
</evidence>
<proteinExistence type="predicted"/>
<dbReference type="AlphaFoldDB" id="A0A6L2P1A5"/>
<protein>
    <submittedName>
        <fullName evidence="1">Mechanosensitive ion channel protein 8-like</fullName>
    </submittedName>
</protein>
<organism evidence="1">
    <name type="scientific">Tanacetum cinerariifolium</name>
    <name type="common">Dalmatian daisy</name>
    <name type="synonym">Chrysanthemum cinerariifolium</name>
    <dbReference type="NCBI Taxonomy" id="118510"/>
    <lineage>
        <taxon>Eukaryota</taxon>
        <taxon>Viridiplantae</taxon>
        <taxon>Streptophyta</taxon>
        <taxon>Embryophyta</taxon>
        <taxon>Tracheophyta</taxon>
        <taxon>Spermatophyta</taxon>
        <taxon>Magnoliopsida</taxon>
        <taxon>eudicotyledons</taxon>
        <taxon>Gunneridae</taxon>
        <taxon>Pentapetalae</taxon>
        <taxon>asterids</taxon>
        <taxon>campanulids</taxon>
        <taxon>Asterales</taxon>
        <taxon>Asteraceae</taxon>
        <taxon>Asteroideae</taxon>
        <taxon>Anthemideae</taxon>
        <taxon>Anthemidinae</taxon>
        <taxon>Tanacetum</taxon>
    </lineage>
</organism>
<name>A0A6L2P1A5_TANCI</name>
<sequence>MGGYGIGFDMWEIEVGLGVRVIVFLIEKEYISLEYEKVDEYCSYGVLSTLDEKLEGSRRDAEDQSAVQIMNEHQAKVATMKIFIDVFKQSSKCAIRIHSSRKMQSHVSTLWRLNLGRWKTQKLF</sequence>